<protein>
    <submittedName>
        <fullName evidence="3">Protein CsuE</fullName>
    </submittedName>
</protein>
<sequence length="349" mass="35576">MVLTVKGFWKCLTVLLISAAALFASPALACTVSGTVTNNVGPYSPAAVKAGAVPAISNQAGLSCGTAVLVLLGGSYIRATFTSANNFLLKPSSGANISYTASADSNAAVPITQGATVDYMQNNLLNLLGLLGGSNAALPFFIKPSSATLVAAGTYSDVITINWSWRLCSGVYVANVCTLGTLDQGTGQSVITVNLTVAPQNMTMVMSTTTTWDTLNSTTNPKALPGSKRRSSVLLTNPDIVPLDSNTVSVVVPTPAGTYIALDGDGSSGGAAIQFTQGNPTSNLTFTYTSPSSTSDNVEFSSDGGSSWAYVPVAGDATSQSAVTHVRLKPQGVMAAGSSFTVSLPYAVK</sequence>
<evidence type="ECO:0000313" key="3">
    <source>
        <dbReference type="EMBL" id="QUT04275.1"/>
    </source>
</evidence>
<evidence type="ECO:0000256" key="1">
    <source>
        <dbReference type="SAM" id="SignalP"/>
    </source>
</evidence>
<accession>A0A975K3M6</accession>
<dbReference type="EMBL" id="CP073910">
    <property type="protein sequence ID" value="QUT04275.1"/>
    <property type="molecule type" value="Genomic_DNA"/>
</dbReference>
<proteinExistence type="predicted"/>
<dbReference type="InterPro" id="IPR007893">
    <property type="entry name" value="Spore_coat_U/FanG"/>
</dbReference>
<dbReference type="KEGG" id="spph:KFK14_14410"/>
<evidence type="ECO:0000313" key="4">
    <source>
        <dbReference type="Proteomes" id="UP000681425"/>
    </source>
</evidence>
<keyword evidence="4" id="KW-1185">Reference proteome</keyword>
<feature type="domain" description="Spore coat protein U/FanG" evidence="2">
    <location>
        <begin position="27"/>
        <end position="161"/>
    </location>
</feature>
<dbReference type="RefSeq" id="WP_212608117.1">
    <property type="nucleotide sequence ID" value="NZ_CP073910.1"/>
</dbReference>
<dbReference type="AlphaFoldDB" id="A0A975K3M6"/>
<dbReference type="Pfam" id="PF05229">
    <property type="entry name" value="SCPU"/>
    <property type="match status" value="1"/>
</dbReference>
<feature type="chain" id="PRO_5037747419" evidence="1">
    <location>
        <begin position="30"/>
        <end position="349"/>
    </location>
</feature>
<name>A0A975K3M6_9SPHN</name>
<feature type="signal peptide" evidence="1">
    <location>
        <begin position="1"/>
        <end position="29"/>
    </location>
</feature>
<evidence type="ECO:0000259" key="2">
    <source>
        <dbReference type="Pfam" id="PF05229"/>
    </source>
</evidence>
<dbReference type="Proteomes" id="UP000681425">
    <property type="component" value="Chromosome"/>
</dbReference>
<organism evidence="3 4">
    <name type="scientific">Sphingobium phenoxybenzoativorans</name>
    <dbReference type="NCBI Taxonomy" id="1592790"/>
    <lineage>
        <taxon>Bacteria</taxon>
        <taxon>Pseudomonadati</taxon>
        <taxon>Pseudomonadota</taxon>
        <taxon>Alphaproteobacteria</taxon>
        <taxon>Sphingomonadales</taxon>
        <taxon>Sphingomonadaceae</taxon>
        <taxon>Sphingobium</taxon>
    </lineage>
</organism>
<reference evidence="3" key="1">
    <citation type="submission" date="2021-04" db="EMBL/GenBank/DDBJ databases">
        <title>Isolation of p-tert-butylphenol degrading bacteria Sphingobium phenoxybenzoativorans Tas13 from active sludge.</title>
        <authorList>
            <person name="Li Y."/>
        </authorList>
    </citation>
    <scope>NUCLEOTIDE SEQUENCE</scope>
    <source>
        <strain evidence="3">Tas13</strain>
    </source>
</reference>
<keyword evidence="1" id="KW-0732">Signal</keyword>
<gene>
    <name evidence="3" type="ORF">KFK14_14410</name>
</gene>